<name>A0A5C3N558_9AGAM</name>
<evidence type="ECO:0000313" key="3">
    <source>
        <dbReference type="EMBL" id="TFK52165.1"/>
    </source>
</evidence>
<dbReference type="Proteomes" id="UP000305948">
    <property type="component" value="Unassembled WGS sequence"/>
</dbReference>
<gene>
    <name evidence="3" type="ORF">OE88DRAFT_1657262</name>
</gene>
<evidence type="ECO:0000313" key="4">
    <source>
        <dbReference type="Proteomes" id="UP000305948"/>
    </source>
</evidence>
<keyword evidence="2" id="KW-1133">Transmembrane helix</keyword>
<feature type="transmembrane region" description="Helical" evidence="2">
    <location>
        <begin position="12"/>
        <end position="35"/>
    </location>
</feature>
<accession>A0A5C3N558</accession>
<keyword evidence="4" id="KW-1185">Reference proteome</keyword>
<evidence type="ECO:0000256" key="2">
    <source>
        <dbReference type="SAM" id="Phobius"/>
    </source>
</evidence>
<dbReference type="EMBL" id="ML213509">
    <property type="protein sequence ID" value="TFK52165.1"/>
    <property type="molecule type" value="Genomic_DNA"/>
</dbReference>
<evidence type="ECO:0000256" key="1">
    <source>
        <dbReference type="SAM" id="MobiDB-lite"/>
    </source>
</evidence>
<feature type="region of interest" description="Disordered" evidence="1">
    <location>
        <begin position="174"/>
        <end position="199"/>
    </location>
</feature>
<protein>
    <submittedName>
        <fullName evidence="3">Uncharacterized protein</fullName>
    </submittedName>
</protein>
<sequence length="199" mass="21744">MGDGTDNSTSSTAFNAAIFVHVAFAVITLSQILFLERSIFRLRAERYMHLHPGATLPRSMHLVPSSNSGRLAFAPWNRPPLPTYAAALAESGVGTGDVEDNAIAVDPPPLYGNTRGSMLLLSGYMRTSLRAQAREGRRESQMSEAGDRPLSYMSHDSEWEVVMDAARARRLEQTLSRLEFGQPRNEPPADVSTHASATS</sequence>
<keyword evidence="2" id="KW-0812">Transmembrane</keyword>
<dbReference type="AlphaFoldDB" id="A0A5C3N558"/>
<feature type="region of interest" description="Disordered" evidence="1">
    <location>
        <begin position="131"/>
        <end position="151"/>
    </location>
</feature>
<keyword evidence="2" id="KW-0472">Membrane</keyword>
<organism evidence="3 4">
    <name type="scientific">Heliocybe sulcata</name>
    <dbReference type="NCBI Taxonomy" id="5364"/>
    <lineage>
        <taxon>Eukaryota</taxon>
        <taxon>Fungi</taxon>
        <taxon>Dikarya</taxon>
        <taxon>Basidiomycota</taxon>
        <taxon>Agaricomycotina</taxon>
        <taxon>Agaricomycetes</taxon>
        <taxon>Gloeophyllales</taxon>
        <taxon>Gloeophyllaceae</taxon>
        <taxon>Heliocybe</taxon>
    </lineage>
</organism>
<proteinExistence type="predicted"/>
<dbReference type="OrthoDB" id="2596855at2759"/>
<feature type="compositionally biased region" description="Basic and acidic residues" evidence="1">
    <location>
        <begin position="132"/>
        <end position="147"/>
    </location>
</feature>
<dbReference type="STRING" id="5364.A0A5C3N558"/>
<reference evidence="3 4" key="1">
    <citation type="journal article" date="2019" name="Nat. Ecol. Evol.">
        <title>Megaphylogeny resolves global patterns of mushroom evolution.</title>
        <authorList>
            <person name="Varga T."/>
            <person name="Krizsan K."/>
            <person name="Foldi C."/>
            <person name="Dima B."/>
            <person name="Sanchez-Garcia M."/>
            <person name="Sanchez-Ramirez S."/>
            <person name="Szollosi G.J."/>
            <person name="Szarkandi J.G."/>
            <person name="Papp V."/>
            <person name="Albert L."/>
            <person name="Andreopoulos W."/>
            <person name="Angelini C."/>
            <person name="Antonin V."/>
            <person name="Barry K.W."/>
            <person name="Bougher N.L."/>
            <person name="Buchanan P."/>
            <person name="Buyck B."/>
            <person name="Bense V."/>
            <person name="Catcheside P."/>
            <person name="Chovatia M."/>
            <person name="Cooper J."/>
            <person name="Damon W."/>
            <person name="Desjardin D."/>
            <person name="Finy P."/>
            <person name="Geml J."/>
            <person name="Haridas S."/>
            <person name="Hughes K."/>
            <person name="Justo A."/>
            <person name="Karasinski D."/>
            <person name="Kautmanova I."/>
            <person name="Kiss B."/>
            <person name="Kocsube S."/>
            <person name="Kotiranta H."/>
            <person name="LaButti K.M."/>
            <person name="Lechner B.E."/>
            <person name="Liimatainen K."/>
            <person name="Lipzen A."/>
            <person name="Lukacs Z."/>
            <person name="Mihaltcheva S."/>
            <person name="Morgado L.N."/>
            <person name="Niskanen T."/>
            <person name="Noordeloos M.E."/>
            <person name="Ohm R.A."/>
            <person name="Ortiz-Santana B."/>
            <person name="Ovrebo C."/>
            <person name="Racz N."/>
            <person name="Riley R."/>
            <person name="Savchenko A."/>
            <person name="Shiryaev A."/>
            <person name="Soop K."/>
            <person name="Spirin V."/>
            <person name="Szebenyi C."/>
            <person name="Tomsovsky M."/>
            <person name="Tulloss R.E."/>
            <person name="Uehling J."/>
            <person name="Grigoriev I.V."/>
            <person name="Vagvolgyi C."/>
            <person name="Papp T."/>
            <person name="Martin F.M."/>
            <person name="Miettinen O."/>
            <person name="Hibbett D.S."/>
            <person name="Nagy L.G."/>
        </authorList>
    </citation>
    <scope>NUCLEOTIDE SEQUENCE [LARGE SCALE GENOMIC DNA]</scope>
    <source>
        <strain evidence="3 4">OMC1185</strain>
    </source>
</reference>